<evidence type="ECO:0000313" key="1">
    <source>
        <dbReference type="EMBL" id="CAD7679317.1"/>
    </source>
</evidence>
<organism evidence="1 3">
    <name type="scientific">Nyctereutes procyonoides</name>
    <name type="common">Raccoon dog</name>
    <name type="synonym">Canis procyonoides</name>
    <dbReference type="NCBI Taxonomy" id="34880"/>
    <lineage>
        <taxon>Eukaryota</taxon>
        <taxon>Metazoa</taxon>
        <taxon>Chordata</taxon>
        <taxon>Craniata</taxon>
        <taxon>Vertebrata</taxon>
        <taxon>Euteleostomi</taxon>
        <taxon>Mammalia</taxon>
        <taxon>Eutheria</taxon>
        <taxon>Laurasiatheria</taxon>
        <taxon>Carnivora</taxon>
        <taxon>Caniformia</taxon>
        <taxon>Canidae</taxon>
        <taxon>Nyctereutes</taxon>
    </lineage>
</organism>
<dbReference type="Proteomes" id="UP000645828">
    <property type="component" value="Unassembled WGS sequence"/>
</dbReference>
<gene>
    <name evidence="1" type="ORF">NYPRO_LOCUS12116</name>
    <name evidence="2" type="ORF">NYPRO_LOCUS20994</name>
</gene>
<proteinExistence type="predicted"/>
<evidence type="ECO:0000313" key="3">
    <source>
        <dbReference type="Proteomes" id="UP000645828"/>
    </source>
</evidence>
<protein>
    <submittedName>
        <fullName evidence="1">(raccoon dog) hypothetical protein</fullName>
    </submittedName>
</protein>
<sequence>MVALVSAPGVTVGTAIITRPFTLRCVRLCYGGVGGGRQYDGILCEFHTYADSALVGFRSAKFGGRVNEVFHVWKCLIKNKECPEQFLIPNLALLANQEFEITYVVPLSKTEKPPKESMNCVDSRVAGRHQFHENLRLMVAVWENVNYEVLQQKILRIPMSPHR</sequence>
<comment type="caution">
    <text evidence="1">The sequence shown here is derived from an EMBL/GenBank/DDBJ whole genome shotgun (WGS) entry which is preliminary data.</text>
</comment>
<accession>A0A811YVT3</accession>
<dbReference type="AlphaFoldDB" id="A0A811YVT3"/>
<reference evidence="1" key="1">
    <citation type="submission" date="2020-12" db="EMBL/GenBank/DDBJ databases">
        <authorList>
            <consortium name="Molecular Ecology Group"/>
        </authorList>
    </citation>
    <scope>NUCLEOTIDE SEQUENCE</scope>
    <source>
        <strain evidence="1">TBG_1078</strain>
    </source>
</reference>
<evidence type="ECO:0000313" key="2">
    <source>
        <dbReference type="EMBL" id="CAD7688201.1"/>
    </source>
</evidence>
<dbReference type="EMBL" id="CAJHUB010000765">
    <property type="protein sequence ID" value="CAD7688201.1"/>
    <property type="molecule type" value="Genomic_DNA"/>
</dbReference>
<keyword evidence="3" id="KW-1185">Reference proteome</keyword>
<name>A0A811YVT3_NYCPR</name>
<dbReference type="EMBL" id="CAJHUB010000711">
    <property type="protein sequence ID" value="CAD7679317.1"/>
    <property type="molecule type" value="Genomic_DNA"/>
</dbReference>